<keyword evidence="15" id="KW-0460">Magnesium</keyword>
<reference evidence="20" key="1">
    <citation type="journal article" date="2022" name="bioRxiv">
        <title>Thiovibrio frasassiensisgen. nov., sp. nov., an autotrophic, elemental sulfur disproportionating bacterium isolated from sulfidic karst sediment, and proposal of Thiovibrionaceae fam. nov.</title>
        <authorList>
            <person name="Aronson H."/>
            <person name="Thomas C."/>
            <person name="Bhattacharyya M."/>
            <person name="Eckstein S."/>
            <person name="Jensen S."/>
            <person name="Barco R."/>
            <person name="Macalady J."/>
            <person name="Amend J."/>
        </authorList>
    </citation>
    <scope>NUCLEOTIDE SEQUENCE</scope>
    <source>
        <strain evidence="20">RS19-109</strain>
    </source>
</reference>
<keyword evidence="7" id="KW-0997">Cell inner membrane</keyword>
<dbReference type="Proteomes" id="UP001154240">
    <property type="component" value="Unassembled WGS sequence"/>
</dbReference>
<keyword evidence="14" id="KW-0378">Hydrolase</keyword>
<evidence type="ECO:0000256" key="1">
    <source>
        <dbReference type="ARBA" id="ARBA00001946"/>
    </source>
</evidence>
<dbReference type="Pfam" id="PF10150">
    <property type="entry name" value="RNase_E_G"/>
    <property type="match status" value="1"/>
</dbReference>
<dbReference type="Pfam" id="PF20833">
    <property type="entry name" value="RNase_E_G_Thio"/>
    <property type="match status" value="1"/>
</dbReference>
<evidence type="ECO:0000256" key="6">
    <source>
        <dbReference type="ARBA" id="ARBA00022490"/>
    </source>
</evidence>
<evidence type="ECO:0000256" key="5">
    <source>
        <dbReference type="ARBA" id="ARBA00022475"/>
    </source>
</evidence>
<gene>
    <name evidence="20" type="ORF">OLX77_06840</name>
</gene>
<dbReference type="Pfam" id="PF00575">
    <property type="entry name" value="S1"/>
    <property type="match status" value="1"/>
</dbReference>
<keyword evidence="6" id="KW-0963">Cytoplasm</keyword>
<evidence type="ECO:0000256" key="11">
    <source>
        <dbReference type="ARBA" id="ARBA00022723"/>
    </source>
</evidence>
<dbReference type="GO" id="GO:0006364">
    <property type="term" value="P:rRNA processing"/>
    <property type="evidence" value="ECO:0007669"/>
    <property type="project" value="UniProtKB-KW"/>
</dbReference>
<evidence type="ECO:0000256" key="15">
    <source>
        <dbReference type="ARBA" id="ARBA00022842"/>
    </source>
</evidence>
<evidence type="ECO:0000256" key="18">
    <source>
        <dbReference type="SAM" id="MobiDB-lite"/>
    </source>
</evidence>
<keyword evidence="17" id="KW-0472">Membrane</keyword>
<dbReference type="GO" id="GO:0019843">
    <property type="term" value="F:rRNA binding"/>
    <property type="evidence" value="ECO:0007669"/>
    <property type="project" value="UniProtKB-KW"/>
</dbReference>
<dbReference type="InterPro" id="IPR004659">
    <property type="entry name" value="RNase_E/G"/>
</dbReference>
<evidence type="ECO:0000256" key="7">
    <source>
        <dbReference type="ARBA" id="ARBA00022519"/>
    </source>
</evidence>
<dbReference type="GO" id="GO:0004540">
    <property type="term" value="F:RNA nuclease activity"/>
    <property type="evidence" value="ECO:0007669"/>
    <property type="project" value="InterPro"/>
</dbReference>
<dbReference type="PROSITE" id="PS50126">
    <property type="entry name" value="S1"/>
    <property type="match status" value="1"/>
</dbReference>
<feature type="region of interest" description="Disordered" evidence="18">
    <location>
        <begin position="1"/>
        <end position="167"/>
    </location>
</feature>
<evidence type="ECO:0000256" key="16">
    <source>
        <dbReference type="ARBA" id="ARBA00022884"/>
    </source>
</evidence>
<protein>
    <recommendedName>
        <fullName evidence="4">Ribonuclease G</fullName>
    </recommendedName>
</protein>
<feature type="compositionally biased region" description="Basic and acidic residues" evidence="18">
    <location>
        <begin position="123"/>
        <end position="132"/>
    </location>
</feature>
<dbReference type="InterPro" id="IPR048583">
    <property type="entry name" value="RNase_E_G_thioredoxin-like"/>
</dbReference>
<dbReference type="InterPro" id="IPR019307">
    <property type="entry name" value="RNA-bd_AU-1/RNase_E/G"/>
</dbReference>
<dbReference type="InterPro" id="IPR003029">
    <property type="entry name" value="S1_domain"/>
</dbReference>
<dbReference type="PANTHER" id="PTHR30001">
    <property type="entry name" value="RIBONUCLEASE"/>
    <property type="match status" value="1"/>
</dbReference>
<evidence type="ECO:0000256" key="17">
    <source>
        <dbReference type="ARBA" id="ARBA00023136"/>
    </source>
</evidence>
<dbReference type="PANTHER" id="PTHR30001:SF1">
    <property type="entry name" value="RIBONUCLEASE E_G-LIKE PROTEIN, CHLOROPLASTIC"/>
    <property type="match status" value="1"/>
</dbReference>
<evidence type="ECO:0000256" key="9">
    <source>
        <dbReference type="ARBA" id="ARBA00022694"/>
    </source>
</evidence>
<dbReference type="GO" id="GO:0005737">
    <property type="term" value="C:cytoplasm"/>
    <property type="evidence" value="ECO:0007669"/>
    <property type="project" value="UniProtKB-SubCell"/>
</dbReference>
<evidence type="ECO:0000313" key="20">
    <source>
        <dbReference type="EMBL" id="MDG4475874.1"/>
    </source>
</evidence>
<dbReference type="GO" id="GO:0008033">
    <property type="term" value="P:tRNA processing"/>
    <property type="evidence" value="ECO:0007669"/>
    <property type="project" value="UniProtKB-KW"/>
</dbReference>
<evidence type="ECO:0000256" key="10">
    <source>
        <dbReference type="ARBA" id="ARBA00022722"/>
    </source>
</evidence>
<dbReference type="SUPFAM" id="SSF50249">
    <property type="entry name" value="Nucleic acid-binding proteins"/>
    <property type="match status" value="1"/>
</dbReference>
<evidence type="ECO:0000256" key="13">
    <source>
        <dbReference type="ARBA" id="ARBA00022759"/>
    </source>
</evidence>
<evidence type="ECO:0000256" key="12">
    <source>
        <dbReference type="ARBA" id="ARBA00022730"/>
    </source>
</evidence>
<keyword evidence="10" id="KW-0540">Nuclease</keyword>
<reference evidence="20" key="2">
    <citation type="submission" date="2022-10" db="EMBL/GenBank/DDBJ databases">
        <authorList>
            <person name="Aronson H.S."/>
        </authorList>
    </citation>
    <scope>NUCLEOTIDE SEQUENCE</scope>
    <source>
        <strain evidence="20">RS19-109</strain>
    </source>
</reference>
<keyword evidence="5" id="KW-1003">Cell membrane</keyword>
<accession>A0A9X4ME38</accession>
<keyword evidence="16" id="KW-0694">RNA-binding</keyword>
<dbReference type="GO" id="GO:0046872">
    <property type="term" value="F:metal ion binding"/>
    <property type="evidence" value="ECO:0007669"/>
    <property type="project" value="UniProtKB-KW"/>
</dbReference>
<keyword evidence="21" id="KW-1185">Reference proteome</keyword>
<dbReference type="CDD" id="cd04453">
    <property type="entry name" value="S1_RNase_E"/>
    <property type="match status" value="1"/>
</dbReference>
<evidence type="ECO:0000259" key="19">
    <source>
        <dbReference type="PROSITE" id="PS50126"/>
    </source>
</evidence>
<keyword evidence="8" id="KW-0698">rRNA processing</keyword>
<keyword evidence="12" id="KW-0699">rRNA-binding</keyword>
<feature type="domain" description="S1 motif" evidence="19">
    <location>
        <begin position="207"/>
        <end position="290"/>
    </location>
</feature>
<dbReference type="NCBIfam" id="TIGR00757">
    <property type="entry name" value="RNaseEG"/>
    <property type="match status" value="1"/>
</dbReference>
<evidence type="ECO:0000256" key="8">
    <source>
        <dbReference type="ARBA" id="ARBA00022552"/>
    </source>
</evidence>
<feature type="compositionally biased region" description="Low complexity" evidence="18">
    <location>
        <begin position="47"/>
        <end position="71"/>
    </location>
</feature>
<dbReference type="AlphaFoldDB" id="A0A9X4ME38"/>
<evidence type="ECO:0000256" key="4">
    <source>
        <dbReference type="ARBA" id="ARBA00017719"/>
    </source>
</evidence>
<dbReference type="Gene3D" id="2.40.50.140">
    <property type="entry name" value="Nucleic acid-binding proteins"/>
    <property type="match status" value="1"/>
</dbReference>
<sequence length="662" mass="73262">MTNDTTKPADERPNGQGPENNGEERSILSRVSKWLKKPGRPGEEEGQAAGQASPAAAPASGQSAPAPSSGETSRAEGDTTSPTGSKPRRRKRPPRRRSKTPRPEGQQAAPGGEGEHAAPAAPHEAEAVKEKPATPARQPRQRPPRKAAARSTEAPKATESRPPAKGNTTLKLLINTDEPEECRLVLLENGKVESFYVETVSQAQTKGNIYKGRVTAVEANLQAAFVDYGTEKNGFLPFGDIHPEYYANEVAADTHWKDLPIQDVLSKGQEVLVEVVKEATGNKGATLTTYLSLPGRYLVLMPGSDSAGISRKIESEEERNKLREMVDSVSIPEGIGYIVRTASQEITKTALAQDVRYLLNLWKEIKKQGQTLKAPALLHKEQNIVSRFLRDHFTSEIEEILVDDEEALAQVNNFLELLPAAQRKSTVAKLHKGIQPLFHQYHVEKQIEQIYQPTVPLHSGGSIVINPTEALVAIDVNSGRTGKDKSFEDAIFLANMEAAEELSRQLRLRDLGGLIVVDFIDMRDSKHIREVEKKVRDSMKRDKAKVDFSKISKFGLMQISRQKMAAPVAVGSYRICPHCQGRGMVRSVETQALVHFRHIQTGVTRKDVKRVVCRLPMEVAQYILNKKRADLIELEQENQVEISIIPEANMPPTESKIDFLKE</sequence>
<proteinExistence type="inferred from homology"/>
<evidence type="ECO:0000313" key="21">
    <source>
        <dbReference type="Proteomes" id="UP001154240"/>
    </source>
</evidence>
<comment type="caution">
    <text evidence="20">The sequence shown here is derived from an EMBL/GenBank/DDBJ whole genome shotgun (WGS) entry which is preliminary data.</text>
</comment>
<keyword evidence="13" id="KW-0255">Endonuclease</keyword>
<feature type="compositionally biased region" description="Basic residues" evidence="18">
    <location>
        <begin position="86"/>
        <end position="100"/>
    </location>
</feature>
<evidence type="ECO:0000256" key="3">
    <source>
        <dbReference type="ARBA" id="ARBA00005663"/>
    </source>
</evidence>
<dbReference type="RefSeq" id="WP_307632848.1">
    <property type="nucleotide sequence ID" value="NZ_JAPHEH010000001.1"/>
</dbReference>
<evidence type="ECO:0000256" key="2">
    <source>
        <dbReference type="ARBA" id="ARBA00004496"/>
    </source>
</evidence>
<dbReference type="GO" id="GO:0016787">
    <property type="term" value="F:hydrolase activity"/>
    <property type="evidence" value="ECO:0007669"/>
    <property type="project" value="UniProtKB-KW"/>
</dbReference>
<keyword evidence="9" id="KW-0819">tRNA processing</keyword>
<feature type="compositionally biased region" description="Basic residues" evidence="18">
    <location>
        <begin position="139"/>
        <end position="148"/>
    </location>
</feature>
<dbReference type="GO" id="GO:0004519">
    <property type="term" value="F:endonuclease activity"/>
    <property type="evidence" value="ECO:0007669"/>
    <property type="project" value="UniProtKB-KW"/>
</dbReference>
<evidence type="ECO:0000256" key="14">
    <source>
        <dbReference type="ARBA" id="ARBA00022801"/>
    </source>
</evidence>
<name>A0A9X4ME38_9BACT</name>
<comment type="subcellular location">
    <subcellularLocation>
        <location evidence="2">Cytoplasm</location>
    </subcellularLocation>
</comment>
<comment type="cofactor">
    <cofactor evidence="1">
        <name>Mg(2+)</name>
        <dbReference type="ChEBI" id="CHEBI:18420"/>
    </cofactor>
</comment>
<keyword evidence="11" id="KW-0479">Metal-binding</keyword>
<comment type="similarity">
    <text evidence="3">Belongs to the RNase E/G family. RNase G subfamily.</text>
</comment>
<dbReference type="Gene3D" id="3.40.1260.20">
    <property type="entry name" value="Ribonuclease E, catalytic domain"/>
    <property type="match status" value="1"/>
</dbReference>
<dbReference type="InterPro" id="IPR012340">
    <property type="entry name" value="NA-bd_OB-fold"/>
</dbReference>
<organism evidence="20 21">
    <name type="scientific">Thiovibrio frasassiensis</name>
    <dbReference type="NCBI Taxonomy" id="2984131"/>
    <lineage>
        <taxon>Bacteria</taxon>
        <taxon>Pseudomonadati</taxon>
        <taxon>Thermodesulfobacteriota</taxon>
        <taxon>Desulfobulbia</taxon>
        <taxon>Desulfobulbales</taxon>
        <taxon>Thiovibrionaceae</taxon>
        <taxon>Thiovibrio</taxon>
    </lineage>
</organism>
<dbReference type="SMART" id="SM00316">
    <property type="entry name" value="S1"/>
    <property type="match status" value="1"/>
</dbReference>
<dbReference type="EMBL" id="JAPHEH010000001">
    <property type="protein sequence ID" value="MDG4475874.1"/>
    <property type="molecule type" value="Genomic_DNA"/>
</dbReference>